<keyword evidence="3 13" id="KW-1003">Cell membrane</keyword>
<comment type="similarity">
    <text evidence="1 13 14">Belongs to the ATPase B chain family.</text>
</comment>
<evidence type="ECO:0000256" key="8">
    <source>
        <dbReference type="ARBA" id="ARBA00023065"/>
    </source>
</evidence>
<feature type="transmembrane region" description="Helical" evidence="13">
    <location>
        <begin position="6"/>
        <end position="27"/>
    </location>
</feature>
<dbReference type="PANTHER" id="PTHR33445">
    <property type="entry name" value="ATP SYNTHASE SUBUNIT B', CHLOROPLASTIC"/>
    <property type="match status" value="1"/>
</dbReference>
<evidence type="ECO:0000256" key="14">
    <source>
        <dbReference type="RuleBase" id="RU003848"/>
    </source>
</evidence>
<keyword evidence="6 13" id="KW-0375">Hydrogen ion transport</keyword>
<dbReference type="Pfam" id="PF00430">
    <property type="entry name" value="ATP-synt_B"/>
    <property type="match status" value="1"/>
</dbReference>
<dbReference type="Gene3D" id="1.20.5.620">
    <property type="entry name" value="F1F0 ATP synthase subunit B, membrane domain"/>
    <property type="match status" value="1"/>
</dbReference>
<evidence type="ECO:0000313" key="16">
    <source>
        <dbReference type="EMBL" id="MFC5985515.1"/>
    </source>
</evidence>
<dbReference type="Proteomes" id="UP001596250">
    <property type="component" value="Unassembled WGS sequence"/>
</dbReference>
<keyword evidence="2 13" id="KW-0813">Transport</keyword>
<dbReference type="InterPro" id="IPR050059">
    <property type="entry name" value="ATP_synthase_B_chain"/>
</dbReference>
<evidence type="ECO:0000256" key="13">
    <source>
        <dbReference type="HAMAP-Rule" id="MF_01398"/>
    </source>
</evidence>
<keyword evidence="4 13" id="KW-0138">CF(0)</keyword>
<keyword evidence="15" id="KW-0175">Coiled coil</keyword>
<keyword evidence="5 13" id="KW-0812">Transmembrane</keyword>
<evidence type="ECO:0000256" key="10">
    <source>
        <dbReference type="ARBA" id="ARBA00023310"/>
    </source>
</evidence>
<evidence type="ECO:0000256" key="2">
    <source>
        <dbReference type="ARBA" id="ARBA00022448"/>
    </source>
</evidence>
<keyword evidence="7 13" id="KW-1133">Transmembrane helix</keyword>
<gene>
    <name evidence="13 16" type="primary">atpF</name>
    <name evidence="16" type="ORF">ACFPXP_03570</name>
</gene>
<dbReference type="InterPro" id="IPR028987">
    <property type="entry name" value="ATP_synth_B-like_membr_sf"/>
</dbReference>
<evidence type="ECO:0000256" key="7">
    <source>
        <dbReference type="ARBA" id="ARBA00022989"/>
    </source>
</evidence>
<dbReference type="RefSeq" id="WP_379892425.1">
    <property type="nucleotide sequence ID" value="NZ_CBCSCT010000009.1"/>
</dbReference>
<organism evidence="16 17">
    <name type="scientific">Marinicrinis lubricantis</name>
    <dbReference type="NCBI Taxonomy" id="2086470"/>
    <lineage>
        <taxon>Bacteria</taxon>
        <taxon>Bacillati</taxon>
        <taxon>Bacillota</taxon>
        <taxon>Bacilli</taxon>
        <taxon>Bacillales</taxon>
        <taxon>Paenibacillaceae</taxon>
    </lineage>
</organism>
<evidence type="ECO:0000313" key="17">
    <source>
        <dbReference type="Proteomes" id="UP001596250"/>
    </source>
</evidence>
<evidence type="ECO:0000256" key="11">
    <source>
        <dbReference type="ARBA" id="ARBA00025198"/>
    </source>
</evidence>
<evidence type="ECO:0000256" key="3">
    <source>
        <dbReference type="ARBA" id="ARBA00022475"/>
    </source>
</evidence>
<dbReference type="PANTHER" id="PTHR33445:SF1">
    <property type="entry name" value="ATP SYNTHASE SUBUNIT B"/>
    <property type="match status" value="1"/>
</dbReference>
<dbReference type="InterPro" id="IPR002146">
    <property type="entry name" value="ATP_synth_b/b'su_bac/chlpt"/>
</dbReference>
<comment type="function">
    <text evidence="11 13">F(1)F(0) ATP synthase produces ATP from ADP in the presence of a proton or sodium gradient. F-type ATPases consist of two structural domains, F(1) containing the extramembraneous catalytic core and F(0) containing the membrane proton channel, linked together by a central stalk and a peripheral stalk. During catalysis, ATP synthesis in the catalytic domain of F(1) is coupled via a rotary mechanism of the central stalk subunits to proton translocation.</text>
</comment>
<dbReference type="InterPro" id="IPR005864">
    <property type="entry name" value="ATP_synth_F0_bsu_bac"/>
</dbReference>
<evidence type="ECO:0000256" key="1">
    <source>
        <dbReference type="ARBA" id="ARBA00005513"/>
    </source>
</evidence>
<dbReference type="SUPFAM" id="SSF81573">
    <property type="entry name" value="F1F0 ATP synthase subunit B, membrane domain"/>
    <property type="match status" value="1"/>
</dbReference>
<evidence type="ECO:0000256" key="15">
    <source>
        <dbReference type="SAM" id="Coils"/>
    </source>
</evidence>
<keyword evidence="9 13" id="KW-0472">Membrane</keyword>
<feature type="coiled-coil region" evidence="15">
    <location>
        <begin position="38"/>
        <end position="120"/>
    </location>
</feature>
<protein>
    <recommendedName>
        <fullName evidence="13">ATP synthase subunit b</fullName>
    </recommendedName>
    <alternativeName>
        <fullName evidence="13">ATP synthase F(0) sector subunit b</fullName>
    </alternativeName>
    <alternativeName>
        <fullName evidence="13">ATPase subunit I</fullName>
    </alternativeName>
    <alternativeName>
        <fullName evidence="13">F-type ATPase subunit b</fullName>
        <shortName evidence="13">F-ATPase subunit b</shortName>
    </alternativeName>
</protein>
<accession>A0ABW1IKD2</accession>
<sequence>MEFNLGSFLYAIVAFAILYFLLQRYAFGPLFSVMEKRREQVLGEMKNAEESRKQAEQYLAEQKQAIDEARKEALEIVEQARKTSVKQAEEIMARANEQSARMKEEALVEIESEKKRAVAELRSQVSAMSVMIASKIIEKQVDEKSQKELIDKYLKEVGNNL</sequence>
<dbReference type="CDD" id="cd06503">
    <property type="entry name" value="ATP-synt_Fo_b"/>
    <property type="match status" value="1"/>
</dbReference>
<evidence type="ECO:0000256" key="6">
    <source>
        <dbReference type="ARBA" id="ARBA00022781"/>
    </source>
</evidence>
<comment type="caution">
    <text evidence="16">The sequence shown here is derived from an EMBL/GenBank/DDBJ whole genome shotgun (WGS) entry which is preliminary data.</text>
</comment>
<dbReference type="NCBIfam" id="TIGR01144">
    <property type="entry name" value="ATP_synt_b"/>
    <property type="match status" value="1"/>
</dbReference>
<evidence type="ECO:0000256" key="9">
    <source>
        <dbReference type="ARBA" id="ARBA00023136"/>
    </source>
</evidence>
<name>A0ABW1IKD2_9BACL</name>
<comment type="function">
    <text evidence="13">Component of the F(0) channel, it forms part of the peripheral stalk, linking F(1) to F(0).</text>
</comment>
<evidence type="ECO:0000256" key="5">
    <source>
        <dbReference type="ARBA" id="ARBA00022692"/>
    </source>
</evidence>
<evidence type="ECO:0000256" key="4">
    <source>
        <dbReference type="ARBA" id="ARBA00022547"/>
    </source>
</evidence>
<proteinExistence type="inferred from homology"/>
<comment type="subunit">
    <text evidence="13">F-type ATPases have 2 components, F(1) - the catalytic core - and F(0) - the membrane proton channel. F(1) has five subunits: alpha(3), beta(3), gamma(1), delta(1), epsilon(1). F(0) has three main subunits: a(1), b(2) and c(10-14). The alpha and beta chains form an alternating ring which encloses part of the gamma chain. F(1) is attached to F(0) by a central stalk formed by the gamma and epsilon chains, while a peripheral stalk is formed by the delta and b chains.</text>
</comment>
<evidence type="ECO:0000256" key="12">
    <source>
        <dbReference type="ARBA" id="ARBA00037847"/>
    </source>
</evidence>
<keyword evidence="17" id="KW-1185">Reference proteome</keyword>
<comment type="subcellular location">
    <subcellularLocation>
        <location evidence="13">Cell membrane</location>
        <topology evidence="13">Single-pass membrane protein</topology>
    </subcellularLocation>
    <subcellularLocation>
        <location evidence="12">Endomembrane system</location>
        <topology evidence="12">Single-pass membrane protein</topology>
    </subcellularLocation>
</comment>
<dbReference type="EMBL" id="JBHSQV010000027">
    <property type="protein sequence ID" value="MFC5985515.1"/>
    <property type="molecule type" value="Genomic_DNA"/>
</dbReference>
<reference evidence="17" key="1">
    <citation type="journal article" date="2019" name="Int. J. Syst. Evol. Microbiol.">
        <title>The Global Catalogue of Microorganisms (GCM) 10K type strain sequencing project: providing services to taxonomists for standard genome sequencing and annotation.</title>
        <authorList>
            <consortium name="The Broad Institute Genomics Platform"/>
            <consortium name="The Broad Institute Genome Sequencing Center for Infectious Disease"/>
            <person name="Wu L."/>
            <person name="Ma J."/>
        </authorList>
    </citation>
    <scope>NUCLEOTIDE SEQUENCE [LARGE SCALE GENOMIC DNA]</scope>
    <source>
        <strain evidence="17">CCM 8749</strain>
    </source>
</reference>
<dbReference type="HAMAP" id="MF_01398">
    <property type="entry name" value="ATP_synth_b_bprime"/>
    <property type="match status" value="1"/>
</dbReference>
<keyword evidence="10 13" id="KW-0066">ATP synthesis</keyword>
<keyword evidence="8 13" id="KW-0406">Ion transport</keyword>